<evidence type="ECO:0000313" key="6">
    <source>
        <dbReference type="EMBL" id="CRK97760.1"/>
    </source>
</evidence>
<evidence type="ECO:0000259" key="5">
    <source>
        <dbReference type="PROSITE" id="PS50853"/>
    </source>
</evidence>
<feature type="domain" description="Fibronectin type-III" evidence="5">
    <location>
        <begin position="320"/>
        <end position="431"/>
    </location>
</feature>
<dbReference type="CDD" id="cd00063">
    <property type="entry name" value="FN3"/>
    <property type="match status" value="1"/>
</dbReference>
<organism evidence="6 7">
    <name type="scientific">Clunio marinus</name>
    <dbReference type="NCBI Taxonomy" id="568069"/>
    <lineage>
        <taxon>Eukaryota</taxon>
        <taxon>Metazoa</taxon>
        <taxon>Ecdysozoa</taxon>
        <taxon>Arthropoda</taxon>
        <taxon>Hexapoda</taxon>
        <taxon>Insecta</taxon>
        <taxon>Pterygota</taxon>
        <taxon>Neoptera</taxon>
        <taxon>Endopterygota</taxon>
        <taxon>Diptera</taxon>
        <taxon>Nematocera</taxon>
        <taxon>Chironomoidea</taxon>
        <taxon>Chironomidae</taxon>
        <taxon>Clunio</taxon>
    </lineage>
</organism>
<dbReference type="STRING" id="568069.A0A1J1IC01"/>
<dbReference type="InterPro" id="IPR050958">
    <property type="entry name" value="Cell_Adh-Cytoskel_Orgn"/>
</dbReference>
<keyword evidence="7" id="KW-1185">Reference proteome</keyword>
<dbReference type="GO" id="GO:0005886">
    <property type="term" value="C:plasma membrane"/>
    <property type="evidence" value="ECO:0007669"/>
    <property type="project" value="TreeGrafter"/>
</dbReference>
<dbReference type="SMART" id="SM00409">
    <property type="entry name" value="IG"/>
    <property type="match status" value="3"/>
</dbReference>
<keyword evidence="3" id="KW-0732">Signal</keyword>
<dbReference type="EMBL" id="CVRI01000047">
    <property type="protein sequence ID" value="CRK97760.1"/>
    <property type="molecule type" value="Genomic_DNA"/>
</dbReference>
<dbReference type="AlphaFoldDB" id="A0A1J1IC01"/>
<dbReference type="InterPro" id="IPR003961">
    <property type="entry name" value="FN3_dom"/>
</dbReference>
<reference evidence="6 7" key="1">
    <citation type="submission" date="2015-04" db="EMBL/GenBank/DDBJ databases">
        <authorList>
            <person name="Syromyatnikov M.Y."/>
            <person name="Popov V.N."/>
        </authorList>
    </citation>
    <scope>NUCLEOTIDE SEQUENCE [LARGE SCALE GENOMIC DNA]</scope>
</reference>
<feature type="signal peptide" evidence="3">
    <location>
        <begin position="1"/>
        <end position="28"/>
    </location>
</feature>
<dbReference type="GO" id="GO:0030424">
    <property type="term" value="C:axon"/>
    <property type="evidence" value="ECO:0007669"/>
    <property type="project" value="TreeGrafter"/>
</dbReference>
<dbReference type="GO" id="GO:0043025">
    <property type="term" value="C:neuronal cell body"/>
    <property type="evidence" value="ECO:0007669"/>
    <property type="project" value="TreeGrafter"/>
</dbReference>
<dbReference type="InterPro" id="IPR036116">
    <property type="entry name" value="FN3_sf"/>
</dbReference>
<dbReference type="Proteomes" id="UP000183832">
    <property type="component" value="Unassembled WGS sequence"/>
</dbReference>
<dbReference type="InterPro" id="IPR036179">
    <property type="entry name" value="Ig-like_dom_sf"/>
</dbReference>
<dbReference type="Pfam" id="PF00041">
    <property type="entry name" value="fn3"/>
    <property type="match status" value="1"/>
</dbReference>
<keyword evidence="1" id="KW-0677">Repeat</keyword>
<dbReference type="Pfam" id="PF13927">
    <property type="entry name" value="Ig_3"/>
    <property type="match status" value="1"/>
</dbReference>
<gene>
    <name evidence="6" type="primary">similar to Neurotrimin</name>
    <name evidence="6" type="ORF">CLUMA_CG011140</name>
</gene>
<evidence type="ECO:0000256" key="3">
    <source>
        <dbReference type="SAM" id="SignalP"/>
    </source>
</evidence>
<dbReference type="PANTHER" id="PTHR45080:SF4">
    <property type="entry name" value="GH03113P"/>
    <property type="match status" value="1"/>
</dbReference>
<feature type="domain" description="Ig-like" evidence="4">
    <location>
        <begin position="127"/>
        <end position="209"/>
    </location>
</feature>
<dbReference type="CDD" id="cd00096">
    <property type="entry name" value="Ig"/>
    <property type="match status" value="2"/>
</dbReference>
<feature type="chain" id="PRO_5012158973" evidence="3">
    <location>
        <begin position="29"/>
        <end position="518"/>
    </location>
</feature>
<sequence>MESCHLKQCLSGVLIVIAALISDNGVQPDVNFKSKPTTIKTFENDSVLLPCYSTERHTAVRWLSQDNKLIADSRYPNYKIPNRVLHSNGSLEVNNIQLDDTGDYLCEVTIGTRLHRQTNSIEVQVEPDVITFPAGTMNVTIGAIFQITCEPKGVPYPIISWYHNGKHVTNTYDGDRRLTVEVKHYDMAGRIECVANNGVGKEPKAAGILLVVNFAPEIKTSMPVVHTRPGLQAKIDCLVVSHPVAQIHWFFNGTPVNKRNNLITTQDTDLTASEPYPMYYSKKRHILMIRNVRETDLGKYECIAENSLGMQSGSIMLTGTPLKPSFENKSHPATISSKMLSWQTESLSPIIDYKFKFRRVPTGNENFRKSENFIWNQLTIPADRTTGPFHTKSYKLEALAPATVYEVMIQARNQFGSSDDSKILRFATPSETETINSSSTEANEYDIRYDEDLLSNEIFTSPYNAGDSLTSINILFLFIKNNYKFFHSQKSTKKSFLPFRDYTQYVQTLNIFSNPNLS</sequence>
<dbReference type="InterPro" id="IPR003598">
    <property type="entry name" value="Ig_sub2"/>
</dbReference>
<dbReference type="Pfam" id="PF07679">
    <property type="entry name" value="I-set"/>
    <property type="match status" value="1"/>
</dbReference>
<protein>
    <submittedName>
        <fullName evidence="6">CLUMA_CG011140, isoform A</fullName>
    </submittedName>
</protein>
<name>A0A1J1IC01_9DIPT</name>
<dbReference type="SMART" id="SM00408">
    <property type="entry name" value="IGc2"/>
    <property type="match status" value="3"/>
</dbReference>
<dbReference type="PROSITE" id="PS50835">
    <property type="entry name" value="IG_LIKE"/>
    <property type="match status" value="3"/>
</dbReference>
<accession>A0A1J1IC01</accession>
<dbReference type="Pfam" id="PF07686">
    <property type="entry name" value="V-set"/>
    <property type="match status" value="1"/>
</dbReference>
<dbReference type="Gene3D" id="2.60.40.10">
    <property type="entry name" value="Immunoglobulins"/>
    <property type="match status" value="4"/>
</dbReference>
<feature type="domain" description="Ig-like" evidence="4">
    <location>
        <begin position="28"/>
        <end position="122"/>
    </location>
</feature>
<dbReference type="OrthoDB" id="10062932at2759"/>
<dbReference type="InterPro" id="IPR003599">
    <property type="entry name" value="Ig_sub"/>
</dbReference>
<evidence type="ECO:0000313" key="7">
    <source>
        <dbReference type="Proteomes" id="UP000183832"/>
    </source>
</evidence>
<dbReference type="GO" id="GO:0050808">
    <property type="term" value="P:synapse organization"/>
    <property type="evidence" value="ECO:0007669"/>
    <property type="project" value="TreeGrafter"/>
</dbReference>
<dbReference type="SUPFAM" id="SSF48726">
    <property type="entry name" value="Immunoglobulin"/>
    <property type="match status" value="3"/>
</dbReference>
<dbReference type="InterPro" id="IPR013783">
    <property type="entry name" value="Ig-like_fold"/>
</dbReference>
<evidence type="ECO:0000256" key="2">
    <source>
        <dbReference type="ARBA" id="ARBA00023319"/>
    </source>
</evidence>
<evidence type="ECO:0000259" key="4">
    <source>
        <dbReference type="PROSITE" id="PS50835"/>
    </source>
</evidence>
<dbReference type="InterPro" id="IPR007110">
    <property type="entry name" value="Ig-like_dom"/>
</dbReference>
<dbReference type="SUPFAM" id="SSF49265">
    <property type="entry name" value="Fibronectin type III"/>
    <property type="match status" value="1"/>
</dbReference>
<dbReference type="PROSITE" id="PS50853">
    <property type="entry name" value="FN3"/>
    <property type="match status" value="1"/>
</dbReference>
<dbReference type="InterPro" id="IPR013106">
    <property type="entry name" value="Ig_V-set"/>
</dbReference>
<evidence type="ECO:0000256" key="1">
    <source>
        <dbReference type="ARBA" id="ARBA00022737"/>
    </source>
</evidence>
<dbReference type="GO" id="GO:0007156">
    <property type="term" value="P:homophilic cell adhesion via plasma membrane adhesion molecules"/>
    <property type="evidence" value="ECO:0007669"/>
    <property type="project" value="TreeGrafter"/>
</dbReference>
<dbReference type="InterPro" id="IPR013098">
    <property type="entry name" value="Ig_I-set"/>
</dbReference>
<dbReference type="GO" id="GO:0008046">
    <property type="term" value="F:axon guidance receptor activity"/>
    <property type="evidence" value="ECO:0007669"/>
    <property type="project" value="TreeGrafter"/>
</dbReference>
<keyword evidence="2" id="KW-0393">Immunoglobulin domain</keyword>
<dbReference type="PANTHER" id="PTHR45080">
    <property type="entry name" value="CONTACTIN 5"/>
    <property type="match status" value="1"/>
</dbReference>
<proteinExistence type="predicted"/>
<feature type="domain" description="Ig-like" evidence="4">
    <location>
        <begin position="216"/>
        <end position="318"/>
    </location>
</feature>